<reference evidence="9 10" key="1">
    <citation type="submission" date="2015-01" db="EMBL/GenBank/DDBJ databases">
        <title>The Genome Sequence of Exophiala mesophila CBS40295.</title>
        <authorList>
            <consortium name="The Broad Institute Genomics Platform"/>
            <person name="Cuomo C."/>
            <person name="de Hoog S."/>
            <person name="Gorbushina A."/>
            <person name="Stielow B."/>
            <person name="Teixiera M."/>
            <person name="Abouelleil A."/>
            <person name="Chapman S.B."/>
            <person name="Priest M."/>
            <person name="Young S.K."/>
            <person name="Wortman J."/>
            <person name="Nusbaum C."/>
            <person name="Birren B."/>
        </authorList>
    </citation>
    <scope>NUCLEOTIDE SEQUENCE [LARGE SCALE GENOMIC DNA]</scope>
    <source>
        <strain evidence="9 10">CBS 40295</strain>
    </source>
</reference>
<dbReference type="STRING" id="212818.A0A0D2AGX6"/>
<evidence type="ECO:0000256" key="2">
    <source>
        <dbReference type="ARBA" id="ARBA00004604"/>
    </source>
</evidence>
<sequence>MGRERQKKKNRSSVSKAKLKTNRTKAGKKKVNFLGNAIIAANWDRKLTVSQNYKRLGLSSKLNPTTGGTEKKIPAAGDENQQRTRDSLAIAGVVPSQIKPQEVQVVRDPTTGRILKVIRPDEDETYDNPLNDPLNDLPDDDSRARKPRPLAEHDIVSQLEAQAAEEEKLELKKRPRQQSQREQEWLTKLVEKHGDNIRAMVRDKKLNPMQQTEGDISKRLKKWMAQNAATT</sequence>
<name>A0A0D2AGX6_EXOME</name>
<dbReference type="Proteomes" id="UP000054302">
    <property type="component" value="Unassembled WGS sequence"/>
</dbReference>
<dbReference type="EMBL" id="KN847520">
    <property type="protein sequence ID" value="KIV98188.1"/>
    <property type="molecule type" value="Genomic_DNA"/>
</dbReference>
<dbReference type="VEuPathDB" id="FungiDB:PV10_01866"/>
<keyword evidence="7" id="KW-0687">Ribonucleoprotein</keyword>
<dbReference type="GO" id="GO:0005730">
    <property type="term" value="C:nucleolus"/>
    <property type="evidence" value="ECO:0007669"/>
    <property type="project" value="UniProtKB-SubCell"/>
</dbReference>
<dbReference type="InterPro" id="IPR019002">
    <property type="entry name" value="Ribosome_biogenesis_Nop16"/>
</dbReference>
<dbReference type="OMA" id="MQQTEAD"/>
<dbReference type="AlphaFoldDB" id="A0A0D2AGX6"/>
<feature type="region of interest" description="Disordered" evidence="8">
    <location>
        <begin position="58"/>
        <end position="83"/>
    </location>
</feature>
<dbReference type="GO" id="GO:0042273">
    <property type="term" value="P:ribosomal large subunit biogenesis"/>
    <property type="evidence" value="ECO:0007669"/>
    <property type="project" value="TreeGrafter"/>
</dbReference>
<evidence type="ECO:0000256" key="6">
    <source>
        <dbReference type="ARBA" id="ARBA00023242"/>
    </source>
</evidence>
<keyword evidence="10" id="KW-1185">Reference proteome</keyword>
<evidence type="ECO:0000313" key="10">
    <source>
        <dbReference type="Proteomes" id="UP000054302"/>
    </source>
</evidence>
<comment type="subunit">
    <text evidence="4">Component of the pre-66S ribosomal particle.</text>
</comment>
<feature type="region of interest" description="Disordered" evidence="8">
    <location>
        <begin position="1"/>
        <end position="27"/>
    </location>
</feature>
<dbReference type="Pfam" id="PF09420">
    <property type="entry name" value="Nop16"/>
    <property type="match status" value="1"/>
</dbReference>
<accession>A0A0D2AGX6</accession>
<gene>
    <name evidence="9" type="ORF">PV10_01866</name>
</gene>
<dbReference type="OrthoDB" id="285729at2759"/>
<protein>
    <recommendedName>
        <fullName evidence="5">Nucleolar protein 16</fullName>
    </recommendedName>
</protein>
<keyword evidence="6" id="KW-0539">Nucleus</keyword>
<dbReference type="RefSeq" id="XP_016229762.1">
    <property type="nucleotide sequence ID" value="XM_016366113.1"/>
</dbReference>
<dbReference type="HOGENOM" id="CLU_078857_0_0_1"/>
<dbReference type="PANTHER" id="PTHR13243:SF1">
    <property type="entry name" value="NUCLEOLAR PROTEIN 16"/>
    <property type="match status" value="1"/>
</dbReference>
<proteinExistence type="inferred from homology"/>
<evidence type="ECO:0000256" key="4">
    <source>
        <dbReference type="ARBA" id="ARBA00011187"/>
    </source>
</evidence>
<comment type="similarity">
    <text evidence="3">Belongs to the NOP16 family.</text>
</comment>
<feature type="region of interest" description="Disordered" evidence="8">
    <location>
        <begin position="162"/>
        <end position="183"/>
    </location>
</feature>
<comment type="subcellular location">
    <subcellularLocation>
        <location evidence="2">Nucleus</location>
        <location evidence="2">Nucleolus</location>
    </subcellularLocation>
</comment>
<evidence type="ECO:0000256" key="7">
    <source>
        <dbReference type="ARBA" id="ARBA00023274"/>
    </source>
</evidence>
<dbReference type="GO" id="GO:1990904">
    <property type="term" value="C:ribonucleoprotein complex"/>
    <property type="evidence" value="ECO:0007669"/>
    <property type="project" value="UniProtKB-KW"/>
</dbReference>
<comment type="function">
    <text evidence="1">Involved in the biogenesis of the 60S ribosomal subunit.</text>
</comment>
<evidence type="ECO:0000256" key="1">
    <source>
        <dbReference type="ARBA" id="ARBA00002889"/>
    </source>
</evidence>
<evidence type="ECO:0000256" key="5">
    <source>
        <dbReference type="ARBA" id="ARBA00015522"/>
    </source>
</evidence>
<evidence type="ECO:0000313" key="9">
    <source>
        <dbReference type="EMBL" id="KIV98188.1"/>
    </source>
</evidence>
<dbReference type="PANTHER" id="PTHR13243">
    <property type="entry name" value="HSPC111 PROTEIN-RELATED"/>
    <property type="match status" value="1"/>
</dbReference>
<feature type="compositionally biased region" description="Low complexity" evidence="8">
    <location>
        <begin position="127"/>
        <end position="136"/>
    </location>
</feature>
<evidence type="ECO:0000256" key="3">
    <source>
        <dbReference type="ARBA" id="ARBA00008479"/>
    </source>
</evidence>
<dbReference type="GeneID" id="27319711"/>
<organism evidence="9 10">
    <name type="scientific">Exophiala mesophila</name>
    <name type="common">Black yeast-like fungus</name>
    <dbReference type="NCBI Taxonomy" id="212818"/>
    <lineage>
        <taxon>Eukaryota</taxon>
        <taxon>Fungi</taxon>
        <taxon>Dikarya</taxon>
        <taxon>Ascomycota</taxon>
        <taxon>Pezizomycotina</taxon>
        <taxon>Eurotiomycetes</taxon>
        <taxon>Chaetothyriomycetidae</taxon>
        <taxon>Chaetothyriales</taxon>
        <taxon>Herpotrichiellaceae</taxon>
        <taxon>Exophiala</taxon>
    </lineage>
</organism>
<evidence type="ECO:0000256" key="8">
    <source>
        <dbReference type="SAM" id="MobiDB-lite"/>
    </source>
</evidence>
<feature type="region of interest" description="Disordered" evidence="8">
    <location>
        <begin position="118"/>
        <end position="146"/>
    </location>
</feature>